<gene>
    <name evidence="1" type="ORF">SOO65_19065</name>
</gene>
<sequence length="105" mass="11580">MQVLKLFVLFSFLFNIPFTSLPELDGPLSSSNRVSRSERTAHTLIVLEQLTTTTVKRLVTQDLAPLPDTLSLAPKTFLAELPENSQIIHNESLARGPSQARAPPV</sequence>
<protein>
    <submittedName>
        <fullName evidence="1">Uncharacterized protein</fullName>
    </submittedName>
</protein>
<name>A0AAX4HNB0_9BACT</name>
<dbReference type="AlphaFoldDB" id="A0AAX4HNB0"/>
<dbReference type="EMBL" id="CP139487">
    <property type="protein sequence ID" value="WPU64798.1"/>
    <property type="molecule type" value="Genomic_DNA"/>
</dbReference>
<dbReference type="RefSeq" id="WP_321394294.1">
    <property type="nucleotide sequence ID" value="NZ_CP139487.1"/>
</dbReference>
<proteinExistence type="predicted"/>
<keyword evidence="2" id="KW-1185">Reference proteome</keyword>
<dbReference type="KEGG" id="psti:SOO65_19065"/>
<dbReference type="Proteomes" id="UP001324634">
    <property type="component" value="Chromosome"/>
</dbReference>
<evidence type="ECO:0000313" key="1">
    <source>
        <dbReference type="EMBL" id="WPU64798.1"/>
    </source>
</evidence>
<accession>A0AAX4HNB0</accession>
<evidence type="ECO:0000313" key="2">
    <source>
        <dbReference type="Proteomes" id="UP001324634"/>
    </source>
</evidence>
<reference evidence="1 2" key="1">
    <citation type="submission" date="2023-11" db="EMBL/GenBank/DDBJ databases">
        <title>Peredibacter starrii A3.12.</title>
        <authorList>
            <person name="Mitchell R.J."/>
        </authorList>
    </citation>
    <scope>NUCLEOTIDE SEQUENCE [LARGE SCALE GENOMIC DNA]</scope>
    <source>
        <strain evidence="1 2">A3.12</strain>
    </source>
</reference>
<organism evidence="1 2">
    <name type="scientific">Peredibacter starrii</name>
    <dbReference type="NCBI Taxonomy" id="28202"/>
    <lineage>
        <taxon>Bacteria</taxon>
        <taxon>Pseudomonadati</taxon>
        <taxon>Bdellovibrionota</taxon>
        <taxon>Bacteriovoracia</taxon>
        <taxon>Bacteriovoracales</taxon>
        <taxon>Bacteriovoracaceae</taxon>
        <taxon>Peredibacter</taxon>
    </lineage>
</organism>